<keyword evidence="5" id="KW-0963">Cytoplasm</keyword>
<dbReference type="HOGENOM" id="CLU_020279_3_0_12"/>
<comment type="subcellular location">
    <subcellularLocation>
        <location evidence="2">Cytoplasm</location>
    </subcellularLocation>
</comment>
<dbReference type="PANTHER" id="PTHR10947">
    <property type="entry name" value="PHENYLALANYL-TRNA SYNTHETASE BETA CHAIN AND LEUCINE-RICH REPEAT-CONTAINING PROTEIN 47"/>
    <property type="match status" value="1"/>
</dbReference>
<dbReference type="InterPro" id="IPR020825">
    <property type="entry name" value="Phe-tRNA_synthase-like_B3/B4"/>
</dbReference>
<dbReference type="Proteomes" id="UP000005632">
    <property type="component" value="Chromosome"/>
</dbReference>
<dbReference type="STRING" id="158190.SpiGrapes_1324"/>
<evidence type="ECO:0000259" key="13">
    <source>
        <dbReference type="PROSITE" id="PS51483"/>
    </source>
</evidence>
<keyword evidence="11" id="KW-0648">Protein biosynthesis</keyword>
<dbReference type="PANTHER" id="PTHR10947:SF0">
    <property type="entry name" value="PHENYLALANINE--TRNA LIGASE BETA SUBUNIT"/>
    <property type="match status" value="1"/>
</dbReference>
<keyword evidence="6" id="KW-0436">Ligase</keyword>
<evidence type="ECO:0000256" key="12">
    <source>
        <dbReference type="ARBA" id="ARBA00023146"/>
    </source>
</evidence>
<dbReference type="OrthoDB" id="9805455at2"/>
<reference evidence="14 15" key="1">
    <citation type="submission" date="2011-11" db="EMBL/GenBank/DDBJ databases">
        <title>Complete sequence of Spirochaeta sp. grapes.</title>
        <authorList>
            <consortium name="US DOE Joint Genome Institute"/>
            <person name="Lucas S."/>
            <person name="Han J."/>
            <person name="Lapidus A."/>
            <person name="Cheng J.-F."/>
            <person name="Goodwin L."/>
            <person name="Pitluck S."/>
            <person name="Peters L."/>
            <person name="Ovchinnikova G."/>
            <person name="Munk A.C."/>
            <person name="Detter J.C."/>
            <person name="Han C."/>
            <person name="Tapia R."/>
            <person name="Land M."/>
            <person name="Hauser L."/>
            <person name="Kyrpides N."/>
            <person name="Ivanova N."/>
            <person name="Pagani I."/>
            <person name="Ritalahtilisa K."/>
            <person name="Loeffler F."/>
            <person name="Woyke T."/>
        </authorList>
    </citation>
    <scope>NUCLEOTIDE SEQUENCE [LARGE SCALE GENOMIC DNA]</scope>
    <source>
        <strain evidence="15">ATCC BAA-1885 / DSM 22778 / Grapes</strain>
    </source>
</reference>
<evidence type="ECO:0000256" key="9">
    <source>
        <dbReference type="ARBA" id="ARBA00022840"/>
    </source>
</evidence>
<sequence length="565" mass="62928">MPKIETSGKLFYSLLGRTLTDSEMEDIFPVAKAELDGHEGDIIKIELNDTNRPDLWSAAGIARQLRSYWGAEDTVYDFFSTKDETFDNEGRCLIVDTSVAEVRPYSIGFAVKGHVVSDEDLVALIQSQEKLCQNFGRKRKTIAMGIYRSDLIKYPVHYEGADPDTTSFVPLGMTENMTLRQMCSDHPKGKDYGYIVSDKKVFPYLHDDNGDALSFPPVINSNRIGSVQVGDEGLFVEFSGPNLKDLLLASSIMACDMADLGFEILPVKVIFPEETEFGTELTVPYYFQEPVSCALAQVHKTLGDHMTGEQAVASLKKMGIYAICSDDVLYANVPEYRNDFLHPADLVEDVMIGYGLGNFKPEMPNDFTLGRISAVEEFSRKLKDIMVGLGYQEMVYNYLGSRKEYVENMHVDGKDYIYISNPMSENFEVVRPSVIPSLLESESVSGHAPFPHNIFEIGKVAFLCPEENSGTTTRNYLGFLASNSVMGFNEVASYVNTIMYFINKEYTLAVLEGDTRFIEGRCAVILVDGKKVGVFGEIHPAVLESWGCSMPTVACEIDIDVILGE</sequence>
<accession>G8QTW1</accession>
<evidence type="ECO:0000256" key="10">
    <source>
        <dbReference type="ARBA" id="ARBA00022842"/>
    </source>
</evidence>
<dbReference type="Pfam" id="PF03484">
    <property type="entry name" value="B5"/>
    <property type="match status" value="1"/>
</dbReference>
<name>G8QTW1_SPHPG</name>
<keyword evidence="8" id="KW-0547">Nucleotide-binding</keyword>
<dbReference type="GO" id="GO:0009328">
    <property type="term" value="C:phenylalanine-tRNA ligase complex"/>
    <property type="evidence" value="ECO:0007669"/>
    <property type="project" value="TreeGrafter"/>
</dbReference>
<dbReference type="GO" id="GO:0006432">
    <property type="term" value="P:phenylalanyl-tRNA aminoacylation"/>
    <property type="evidence" value="ECO:0007669"/>
    <property type="project" value="InterPro"/>
</dbReference>
<dbReference type="InterPro" id="IPR045060">
    <property type="entry name" value="Phe-tRNA-ligase_IIc_bsu"/>
</dbReference>
<dbReference type="Pfam" id="PF17759">
    <property type="entry name" value="tRNA_synthFbeta"/>
    <property type="match status" value="1"/>
</dbReference>
<dbReference type="NCBIfam" id="TIGR00471">
    <property type="entry name" value="pheT_arch"/>
    <property type="match status" value="1"/>
</dbReference>
<organism evidence="14 15">
    <name type="scientific">Sphaerochaeta pleomorpha (strain ATCC BAA-1885 / DSM 22778 / Grapes)</name>
    <dbReference type="NCBI Taxonomy" id="158190"/>
    <lineage>
        <taxon>Bacteria</taxon>
        <taxon>Pseudomonadati</taxon>
        <taxon>Spirochaetota</taxon>
        <taxon>Spirochaetia</taxon>
        <taxon>Spirochaetales</taxon>
        <taxon>Sphaerochaetaceae</taxon>
        <taxon>Sphaerochaeta</taxon>
    </lineage>
</organism>
<evidence type="ECO:0000256" key="5">
    <source>
        <dbReference type="ARBA" id="ARBA00022490"/>
    </source>
</evidence>
<gene>
    <name evidence="14" type="ordered locus">SpiGrapes_1324</name>
</gene>
<keyword evidence="15" id="KW-1185">Reference proteome</keyword>
<dbReference type="InterPro" id="IPR041616">
    <property type="entry name" value="PheRS_beta_core"/>
</dbReference>
<dbReference type="CDD" id="cd00769">
    <property type="entry name" value="PheRS_beta_core"/>
    <property type="match status" value="1"/>
</dbReference>
<dbReference type="Gene3D" id="3.30.56.10">
    <property type="match status" value="2"/>
</dbReference>
<dbReference type="PROSITE" id="PS51483">
    <property type="entry name" value="B5"/>
    <property type="match status" value="1"/>
</dbReference>
<proteinExistence type="inferred from homology"/>
<evidence type="ECO:0000256" key="7">
    <source>
        <dbReference type="ARBA" id="ARBA00022723"/>
    </source>
</evidence>
<keyword evidence="10" id="KW-0460">Magnesium</keyword>
<dbReference type="AlphaFoldDB" id="G8QTW1"/>
<evidence type="ECO:0000313" key="15">
    <source>
        <dbReference type="Proteomes" id="UP000005632"/>
    </source>
</evidence>
<dbReference type="SMART" id="SM00874">
    <property type="entry name" value="B5"/>
    <property type="match status" value="1"/>
</dbReference>
<keyword evidence="12 14" id="KW-0030">Aminoacyl-tRNA synthetase</keyword>
<keyword evidence="7" id="KW-0479">Metal-binding</keyword>
<dbReference type="GO" id="GO:0004826">
    <property type="term" value="F:phenylalanine-tRNA ligase activity"/>
    <property type="evidence" value="ECO:0007669"/>
    <property type="project" value="UniProtKB-EC"/>
</dbReference>
<dbReference type="RefSeq" id="WP_014269986.1">
    <property type="nucleotide sequence ID" value="NC_016633.1"/>
</dbReference>
<feature type="domain" description="B5" evidence="13">
    <location>
        <begin position="286"/>
        <end position="361"/>
    </location>
</feature>
<dbReference type="GO" id="GO:0000287">
    <property type="term" value="F:magnesium ion binding"/>
    <property type="evidence" value="ECO:0007669"/>
    <property type="project" value="InterPro"/>
</dbReference>
<dbReference type="EC" id="6.1.1.20" evidence="4"/>
<dbReference type="eggNOG" id="COG0072">
    <property type="taxonomic scope" value="Bacteria"/>
</dbReference>
<comment type="similarity">
    <text evidence="3">Belongs to the phenylalanyl-tRNA synthetase beta subunit family. Type 2 subfamily.</text>
</comment>
<dbReference type="InterPro" id="IPR009061">
    <property type="entry name" value="DNA-bd_dom_put_sf"/>
</dbReference>
<dbReference type="SUPFAM" id="SSF46955">
    <property type="entry name" value="Putative DNA-binding domain"/>
    <property type="match status" value="2"/>
</dbReference>
<dbReference type="InterPro" id="IPR005146">
    <property type="entry name" value="B3/B4_tRNA-bd"/>
</dbReference>
<dbReference type="KEGG" id="sgp:SpiGrapes_1324"/>
<evidence type="ECO:0000313" key="14">
    <source>
        <dbReference type="EMBL" id="AEV29137.1"/>
    </source>
</evidence>
<protein>
    <recommendedName>
        <fullName evidence="4">phenylalanine--tRNA ligase</fullName>
        <ecNumber evidence="4">6.1.1.20</ecNumber>
    </recommendedName>
</protein>
<evidence type="ECO:0000256" key="11">
    <source>
        <dbReference type="ARBA" id="ARBA00022917"/>
    </source>
</evidence>
<evidence type="ECO:0000256" key="8">
    <source>
        <dbReference type="ARBA" id="ARBA00022741"/>
    </source>
</evidence>
<dbReference type="EMBL" id="CP003155">
    <property type="protein sequence ID" value="AEV29137.1"/>
    <property type="molecule type" value="Genomic_DNA"/>
</dbReference>
<evidence type="ECO:0000256" key="6">
    <source>
        <dbReference type="ARBA" id="ARBA00022598"/>
    </source>
</evidence>
<dbReference type="GO" id="GO:0003723">
    <property type="term" value="F:RNA binding"/>
    <property type="evidence" value="ECO:0007669"/>
    <property type="project" value="InterPro"/>
</dbReference>
<dbReference type="SUPFAM" id="SSF55681">
    <property type="entry name" value="Class II aaRS and biotin synthetases"/>
    <property type="match status" value="1"/>
</dbReference>
<dbReference type="InterPro" id="IPR005147">
    <property type="entry name" value="tRNA_synthase_B5-dom"/>
</dbReference>
<evidence type="ECO:0000256" key="4">
    <source>
        <dbReference type="ARBA" id="ARBA00012814"/>
    </source>
</evidence>
<comment type="cofactor">
    <cofactor evidence="1">
        <name>Mg(2+)</name>
        <dbReference type="ChEBI" id="CHEBI:18420"/>
    </cofactor>
</comment>
<evidence type="ECO:0000256" key="2">
    <source>
        <dbReference type="ARBA" id="ARBA00004496"/>
    </source>
</evidence>
<keyword evidence="9" id="KW-0067">ATP-binding</keyword>
<dbReference type="InterPro" id="IPR045864">
    <property type="entry name" value="aa-tRNA-synth_II/BPL/LPL"/>
</dbReference>
<dbReference type="Gene3D" id="3.50.40.10">
    <property type="entry name" value="Phenylalanyl-trna Synthetase, Chain B, domain 3"/>
    <property type="match status" value="1"/>
</dbReference>
<dbReference type="InterPro" id="IPR004531">
    <property type="entry name" value="Phe-tRNA-synth_IIc_bsu_arc_euk"/>
</dbReference>
<dbReference type="GO" id="GO:0005524">
    <property type="term" value="F:ATP binding"/>
    <property type="evidence" value="ECO:0007669"/>
    <property type="project" value="UniProtKB-KW"/>
</dbReference>
<evidence type="ECO:0000256" key="3">
    <source>
        <dbReference type="ARBA" id="ARBA00007438"/>
    </source>
</evidence>
<evidence type="ECO:0000256" key="1">
    <source>
        <dbReference type="ARBA" id="ARBA00001946"/>
    </source>
</evidence>
<dbReference type="SMART" id="SM00873">
    <property type="entry name" value="B3_4"/>
    <property type="match status" value="1"/>
</dbReference>
<dbReference type="Gene3D" id="3.30.930.10">
    <property type="entry name" value="Bira Bifunctional Protein, Domain 2"/>
    <property type="match status" value="1"/>
</dbReference>